<keyword evidence="11 15" id="KW-0413">Isomerase</keyword>
<dbReference type="OrthoDB" id="1902587at2759"/>
<proteinExistence type="inferred from homology"/>
<evidence type="ECO:0000256" key="11">
    <source>
        <dbReference type="PROSITE-ProRule" id="PRU00277"/>
    </source>
</evidence>
<gene>
    <name evidence="15" type="primary">LOC101501709</name>
</gene>
<evidence type="ECO:0000313" key="15">
    <source>
        <dbReference type="RefSeq" id="XP_004503291.1"/>
    </source>
</evidence>
<comment type="function">
    <text evidence="2">PPIases accelerate the folding of proteins. It catalyzes the cis-trans isomerization of proline imidic peptide bonds in oligopeptides.</text>
</comment>
<keyword evidence="8" id="KW-0809">Transit peptide</keyword>
<name>A0A1S2YDN0_CICAR</name>
<evidence type="ECO:0000256" key="4">
    <source>
        <dbReference type="ARBA" id="ARBA00006577"/>
    </source>
</evidence>
<dbReference type="EC" id="5.2.1.8" evidence="5 11"/>
<feature type="compositionally biased region" description="Low complexity" evidence="12">
    <location>
        <begin position="39"/>
        <end position="66"/>
    </location>
</feature>
<dbReference type="eggNOG" id="KOG0552">
    <property type="taxonomic scope" value="Eukaryota"/>
</dbReference>
<keyword evidence="7" id="KW-0934">Plastid</keyword>
<feature type="domain" description="PPIase FKBP-type" evidence="13">
    <location>
        <begin position="156"/>
        <end position="254"/>
    </location>
</feature>
<dbReference type="KEGG" id="cam:101501709"/>
<dbReference type="InterPro" id="IPR001179">
    <property type="entry name" value="PPIase_FKBP_dom"/>
</dbReference>
<organism evidence="14 15">
    <name type="scientific">Cicer arietinum</name>
    <name type="common">Chickpea</name>
    <name type="synonym">Garbanzo</name>
    <dbReference type="NCBI Taxonomy" id="3827"/>
    <lineage>
        <taxon>Eukaryota</taxon>
        <taxon>Viridiplantae</taxon>
        <taxon>Streptophyta</taxon>
        <taxon>Embryophyta</taxon>
        <taxon>Tracheophyta</taxon>
        <taxon>Spermatophyta</taxon>
        <taxon>Magnoliopsida</taxon>
        <taxon>eudicotyledons</taxon>
        <taxon>Gunneridae</taxon>
        <taxon>Pentapetalae</taxon>
        <taxon>rosids</taxon>
        <taxon>fabids</taxon>
        <taxon>Fabales</taxon>
        <taxon>Fabaceae</taxon>
        <taxon>Papilionoideae</taxon>
        <taxon>50 kb inversion clade</taxon>
        <taxon>NPAAA clade</taxon>
        <taxon>Hologalegina</taxon>
        <taxon>IRL clade</taxon>
        <taxon>Cicereae</taxon>
        <taxon>Cicer</taxon>
    </lineage>
</organism>
<evidence type="ECO:0000256" key="1">
    <source>
        <dbReference type="ARBA" id="ARBA00000971"/>
    </source>
</evidence>
<dbReference type="SUPFAM" id="SSF54534">
    <property type="entry name" value="FKBP-like"/>
    <property type="match status" value="1"/>
</dbReference>
<evidence type="ECO:0000256" key="2">
    <source>
        <dbReference type="ARBA" id="ARBA00002388"/>
    </source>
</evidence>
<evidence type="ECO:0000256" key="9">
    <source>
        <dbReference type="ARBA" id="ARBA00023078"/>
    </source>
</evidence>
<evidence type="ECO:0000256" key="10">
    <source>
        <dbReference type="ARBA" id="ARBA00023110"/>
    </source>
</evidence>
<dbReference type="PANTHER" id="PTHR47598">
    <property type="entry name" value="PEPTIDYL-PROLYL CIS-TRANS ISOMERASE FKBP17-2, CHLOROPLASTIC"/>
    <property type="match status" value="1"/>
</dbReference>
<evidence type="ECO:0000313" key="14">
    <source>
        <dbReference type="Proteomes" id="UP000087171"/>
    </source>
</evidence>
<dbReference type="GeneID" id="101501709"/>
<dbReference type="PANTHER" id="PTHR47598:SF1">
    <property type="entry name" value="PEPTIDYL-PROLYL CIS-TRANS ISOMERASE FKBP17-2, CHLOROPLASTIC"/>
    <property type="match status" value="1"/>
</dbReference>
<keyword evidence="6" id="KW-0150">Chloroplast</keyword>
<evidence type="ECO:0000256" key="5">
    <source>
        <dbReference type="ARBA" id="ARBA00013194"/>
    </source>
</evidence>
<reference evidence="14" key="1">
    <citation type="journal article" date="2013" name="Nat. Biotechnol.">
        <title>Draft genome sequence of chickpea (Cicer arietinum) provides a resource for trait improvement.</title>
        <authorList>
            <person name="Varshney R.K."/>
            <person name="Song C."/>
            <person name="Saxena R.K."/>
            <person name="Azam S."/>
            <person name="Yu S."/>
            <person name="Sharpe A.G."/>
            <person name="Cannon S."/>
            <person name="Baek J."/>
            <person name="Rosen B.D."/>
            <person name="Tar'an B."/>
            <person name="Millan T."/>
            <person name="Zhang X."/>
            <person name="Ramsay L.D."/>
            <person name="Iwata A."/>
            <person name="Wang Y."/>
            <person name="Nelson W."/>
            <person name="Farmer A.D."/>
            <person name="Gaur P.M."/>
            <person name="Soderlund C."/>
            <person name="Penmetsa R.V."/>
            <person name="Xu C."/>
            <person name="Bharti A.K."/>
            <person name="He W."/>
            <person name="Winter P."/>
            <person name="Zhao S."/>
            <person name="Hane J.K."/>
            <person name="Carrasquilla-Garcia N."/>
            <person name="Condie J.A."/>
            <person name="Upadhyaya H.D."/>
            <person name="Luo M.C."/>
            <person name="Thudi M."/>
            <person name="Gowda C.L."/>
            <person name="Singh N.P."/>
            <person name="Lichtenzveig J."/>
            <person name="Gali K.K."/>
            <person name="Rubio J."/>
            <person name="Nadarajan N."/>
            <person name="Dolezel J."/>
            <person name="Bansal K.C."/>
            <person name="Xu X."/>
            <person name="Edwards D."/>
            <person name="Zhang G."/>
            <person name="Kahl G."/>
            <person name="Gil J."/>
            <person name="Singh K.B."/>
            <person name="Datta S.K."/>
            <person name="Jackson S.A."/>
            <person name="Wang J."/>
            <person name="Cook D.R."/>
        </authorList>
    </citation>
    <scope>NUCLEOTIDE SEQUENCE [LARGE SCALE GENOMIC DNA]</scope>
    <source>
        <strain evidence="14">cv. CDC Frontier</strain>
    </source>
</reference>
<reference evidence="15" key="2">
    <citation type="submission" date="2025-08" db="UniProtKB">
        <authorList>
            <consortium name="RefSeq"/>
        </authorList>
    </citation>
    <scope>IDENTIFICATION</scope>
    <source>
        <tissue evidence="15">Etiolated seedlings</tissue>
    </source>
</reference>
<evidence type="ECO:0000256" key="12">
    <source>
        <dbReference type="SAM" id="MobiDB-lite"/>
    </source>
</evidence>
<dbReference type="Gene3D" id="3.10.50.40">
    <property type="match status" value="1"/>
</dbReference>
<keyword evidence="14" id="KW-1185">Reference proteome</keyword>
<comment type="similarity">
    <text evidence="4">Belongs to the FKBP-type PPIase family.</text>
</comment>
<dbReference type="Pfam" id="PF00254">
    <property type="entry name" value="FKBP_C"/>
    <property type="match status" value="1"/>
</dbReference>
<evidence type="ECO:0000256" key="3">
    <source>
        <dbReference type="ARBA" id="ARBA00004456"/>
    </source>
</evidence>
<dbReference type="RefSeq" id="XP_004503291.1">
    <property type="nucleotide sequence ID" value="XM_004503234.3"/>
</dbReference>
<dbReference type="FunFam" id="3.10.50.40:FF:000037">
    <property type="entry name" value="Peptidylprolyl isomerase"/>
    <property type="match status" value="1"/>
</dbReference>
<evidence type="ECO:0000256" key="8">
    <source>
        <dbReference type="ARBA" id="ARBA00022946"/>
    </source>
</evidence>
<feature type="region of interest" description="Disordered" evidence="12">
    <location>
        <begin position="1"/>
        <end position="75"/>
    </location>
</feature>
<accession>A0A1S2YDN0</accession>
<evidence type="ECO:0000256" key="6">
    <source>
        <dbReference type="ARBA" id="ARBA00022528"/>
    </source>
</evidence>
<protein>
    <recommendedName>
        <fullName evidence="5 11">peptidylprolyl isomerase</fullName>
        <ecNumber evidence="5 11">5.2.1.8</ecNumber>
    </recommendedName>
</protein>
<evidence type="ECO:0000259" key="13">
    <source>
        <dbReference type="PROSITE" id="PS50059"/>
    </source>
</evidence>
<dbReference type="GO" id="GO:0009543">
    <property type="term" value="C:chloroplast thylakoid lumen"/>
    <property type="evidence" value="ECO:0007669"/>
    <property type="project" value="UniProtKB-SubCell"/>
</dbReference>
<dbReference type="GO" id="GO:0003755">
    <property type="term" value="F:peptidyl-prolyl cis-trans isomerase activity"/>
    <property type="evidence" value="ECO:0007669"/>
    <property type="project" value="UniProtKB-KW"/>
</dbReference>
<keyword evidence="10 11" id="KW-0697">Rotamase</keyword>
<dbReference type="PaxDb" id="3827-XP_004503291.1"/>
<comment type="catalytic activity">
    <reaction evidence="1 11">
        <text>[protein]-peptidylproline (omega=180) = [protein]-peptidylproline (omega=0)</text>
        <dbReference type="Rhea" id="RHEA:16237"/>
        <dbReference type="Rhea" id="RHEA-COMP:10747"/>
        <dbReference type="Rhea" id="RHEA-COMP:10748"/>
        <dbReference type="ChEBI" id="CHEBI:83833"/>
        <dbReference type="ChEBI" id="CHEBI:83834"/>
        <dbReference type="EC" id="5.2.1.8"/>
    </reaction>
</comment>
<dbReference type="Proteomes" id="UP000087171">
    <property type="component" value="Chromosome Ca6"/>
</dbReference>
<keyword evidence="9" id="KW-0793">Thylakoid</keyword>
<evidence type="ECO:0000256" key="7">
    <source>
        <dbReference type="ARBA" id="ARBA00022640"/>
    </source>
</evidence>
<dbReference type="AlphaFoldDB" id="A0A1S2YDN0"/>
<comment type="subcellular location">
    <subcellularLocation>
        <location evidence="3">Plastid</location>
        <location evidence="3">Chloroplast thylakoid lumen</location>
    </subcellularLocation>
</comment>
<dbReference type="InterPro" id="IPR046357">
    <property type="entry name" value="PPIase_dom_sf"/>
</dbReference>
<sequence>MATIFGSPPFLSLPLNRTTHQIASSSSSSQTPPPPQQPQPSDSSPQSTTNLSEESVQVSVKAQQQKPIKPVTSSTKVDSTDWIATSLTKRFGLGAGLAWVGFLAFGVISEQIKTRLEVSQQEANTRNVEEEKEVTLPNGIRYYELKIGGGASPRQGDLVVIDIMGKVESTGEVFVNTFEGEKKPLALVMGSRPYSKGVCEGIEYVLKTMKAGGMRKVIVPPELGFRENGADLGSGVQIPPLATLEYIVEVDKVSIAPA</sequence>
<dbReference type="STRING" id="3827.A0A1S2YDN0"/>
<dbReference type="PROSITE" id="PS50059">
    <property type="entry name" value="FKBP_PPIASE"/>
    <property type="match status" value="1"/>
</dbReference>
<dbReference type="InterPro" id="IPR053111">
    <property type="entry name" value="Chloro_FKBP-type_PPIase"/>
</dbReference>